<feature type="signal peptide" evidence="1">
    <location>
        <begin position="1"/>
        <end position="19"/>
    </location>
</feature>
<evidence type="ECO:0000256" key="1">
    <source>
        <dbReference type="SAM" id="SignalP"/>
    </source>
</evidence>
<feature type="chain" id="PRO_5012364187" description="Surface antigen" evidence="1">
    <location>
        <begin position="20"/>
        <end position="428"/>
    </location>
</feature>
<dbReference type="OrthoDB" id="604691at2"/>
<dbReference type="InterPro" id="IPR043741">
    <property type="entry name" value="DUF5686"/>
</dbReference>
<dbReference type="AlphaFoldDB" id="A0A1M5NVR5"/>
<keyword evidence="1" id="KW-0732">Signal</keyword>
<dbReference type="RefSeq" id="WP_073084441.1">
    <property type="nucleotide sequence ID" value="NZ_FQWS01000001.1"/>
</dbReference>
<organism evidence="2 3">
    <name type="scientific">Winogradskyella jejuensis</name>
    <dbReference type="NCBI Taxonomy" id="1089305"/>
    <lineage>
        <taxon>Bacteria</taxon>
        <taxon>Pseudomonadati</taxon>
        <taxon>Bacteroidota</taxon>
        <taxon>Flavobacteriia</taxon>
        <taxon>Flavobacteriales</taxon>
        <taxon>Flavobacteriaceae</taxon>
        <taxon>Winogradskyella</taxon>
    </lineage>
</organism>
<evidence type="ECO:0008006" key="4">
    <source>
        <dbReference type="Google" id="ProtNLM"/>
    </source>
</evidence>
<keyword evidence="3" id="KW-1185">Reference proteome</keyword>
<gene>
    <name evidence="2" type="ORF">SAMN05444148_1302</name>
</gene>
<name>A0A1M5NVR5_9FLAO</name>
<evidence type="ECO:0000313" key="2">
    <source>
        <dbReference type="EMBL" id="SHG93279.1"/>
    </source>
</evidence>
<evidence type="ECO:0000313" key="3">
    <source>
        <dbReference type="Proteomes" id="UP000184522"/>
    </source>
</evidence>
<dbReference type="Proteomes" id="UP000184522">
    <property type="component" value="Unassembled WGS sequence"/>
</dbReference>
<protein>
    <recommendedName>
        <fullName evidence="4">Surface antigen</fullName>
    </recommendedName>
</protein>
<proteinExistence type="predicted"/>
<dbReference type="Pfam" id="PF18939">
    <property type="entry name" value="DUF5686"/>
    <property type="match status" value="1"/>
</dbReference>
<sequence length="428" mass="49958">MLKRFFALILLCISFCALAQIDPENNSEEQAKEKTKDSLKKRVFLENIGLGYLPTKYFNFDLRYLVKFNQFEGFRTGLGGITNDGFSEKFRVNGYLVYGFRDKDSKYSIGGGFRVNEQTDTWVNLTYTDDLQETGSSKFLTDKRFFSFFEPRLLNIDLFHRHITKSVSLQHRVTNHLLSETEFAVSRVNPTYNYNFLYNGDTFNTFNLSTAKLSLQWSPFSKFEIIDRRVEEKIDGYPKFTAQVTQSISRLFNSDFNFTKLDFRTIQQIDHGNQSLTRLTLVGGLSSGETPITHLYHAYPNNIRKETIMQRFSVAGLNSFETMFFNEFFSDRFATFQFKHYLKPFNVSRRFRPQMVLISRYALGNMRSIDQHQGISFGTLDKLYSESGFEINKLIFGFGLSFAYRYGGYHLPILEDNFAFKFTFNLSL</sequence>
<accession>A0A1M5NVR5</accession>
<dbReference type="EMBL" id="FQWS01000001">
    <property type="protein sequence ID" value="SHG93279.1"/>
    <property type="molecule type" value="Genomic_DNA"/>
</dbReference>
<reference evidence="3" key="1">
    <citation type="submission" date="2016-11" db="EMBL/GenBank/DDBJ databases">
        <authorList>
            <person name="Varghese N."/>
            <person name="Submissions S."/>
        </authorList>
    </citation>
    <scope>NUCLEOTIDE SEQUENCE [LARGE SCALE GENOMIC DNA]</scope>
    <source>
        <strain evidence="3">DSM 25330</strain>
    </source>
</reference>
<dbReference type="STRING" id="1089305.SAMN05444148_1302"/>